<gene>
    <name evidence="1" type="ORF">PAXRUDRAFT_19800</name>
</gene>
<dbReference type="AlphaFoldDB" id="A0A0D0D3K3"/>
<dbReference type="Pfam" id="PF18758">
    <property type="entry name" value="KDZ"/>
    <property type="match status" value="1"/>
</dbReference>
<sequence>MDGNFKAEHLHDRQTDGQVWLMDGLGFMVSQSPYHEYLVATNHSLERSACNNHRAVNQANSLRARVEVTGIGTTACARHGCFVPHSVVDFQKEERQVNMDYSLANALQYNMQGIRRVINFYDMNCAYMRKLRQDVGNNEFLKFPMEMEIIPGIRIWHVHGHQPQCFSRYAPLYIKGAGWINGEVIETLWSILNVVSVSTRRMSSPHRQELLDFQMNDSNFMKMICMGRHLSAKWKDALSASREAGRAFDSLNSGVPEAERCHWMDMERATLNTQVDDPSAMDIFQLKTNKAASVRTVSMDLLGRHASSVETPQGTVTWLAQGLAIEESAIHKLAVIRRMDQLTSDISKFIDAATTYMGSAIEDHDDTTTDEVESEWEEQNNDPHSDLPLPFIHIPALLLPSSLGHRNCNKHGLAALADLELQLHIGQANDTLQSICFTLADKAVLFHTKLCHASNQSANTRAWGKVHQADTVLSRHAQIYRKCRKAMVALEADEVLMERYKPLVNQDLKVTTPISDPNGSVHRMENLAWFWTMDIPRDAQESDWMSEFYRINWLCAKAVQD</sequence>
<proteinExistence type="predicted"/>
<dbReference type="EMBL" id="KN828796">
    <property type="protein sequence ID" value="KIK74514.1"/>
    <property type="molecule type" value="Genomic_DNA"/>
</dbReference>
<dbReference type="HOGENOM" id="CLU_003703_13_1_1"/>
<reference evidence="2" key="2">
    <citation type="submission" date="2015-01" db="EMBL/GenBank/DDBJ databases">
        <title>Evolutionary Origins and Diversification of the Mycorrhizal Mutualists.</title>
        <authorList>
            <consortium name="DOE Joint Genome Institute"/>
            <consortium name="Mycorrhizal Genomics Consortium"/>
            <person name="Kohler A."/>
            <person name="Kuo A."/>
            <person name="Nagy L.G."/>
            <person name="Floudas D."/>
            <person name="Copeland A."/>
            <person name="Barry K.W."/>
            <person name="Cichocki N."/>
            <person name="Veneault-Fourrey C."/>
            <person name="LaButti K."/>
            <person name="Lindquist E.A."/>
            <person name="Lipzen A."/>
            <person name="Lundell T."/>
            <person name="Morin E."/>
            <person name="Murat C."/>
            <person name="Riley R."/>
            <person name="Ohm R."/>
            <person name="Sun H."/>
            <person name="Tunlid A."/>
            <person name="Henrissat B."/>
            <person name="Grigoriev I.V."/>
            <person name="Hibbett D.S."/>
            <person name="Martin F."/>
        </authorList>
    </citation>
    <scope>NUCLEOTIDE SEQUENCE [LARGE SCALE GENOMIC DNA]</scope>
    <source>
        <strain evidence="2">Ve08.2h10</strain>
    </source>
</reference>
<dbReference type="OrthoDB" id="3143151at2759"/>
<protein>
    <submittedName>
        <fullName evidence="1">Unplaced genomic scaffold scaffold_3974, whole genome shotgun sequence</fullName>
    </submittedName>
</protein>
<dbReference type="Proteomes" id="UP000054538">
    <property type="component" value="Unassembled WGS sequence"/>
</dbReference>
<organism evidence="1 2">
    <name type="scientific">Paxillus rubicundulus Ve08.2h10</name>
    <dbReference type="NCBI Taxonomy" id="930991"/>
    <lineage>
        <taxon>Eukaryota</taxon>
        <taxon>Fungi</taxon>
        <taxon>Dikarya</taxon>
        <taxon>Basidiomycota</taxon>
        <taxon>Agaricomycotina</taxon>
        <taxon>Agaricomycetes</taxon>
        <taxon>Agaricomycetidae</taxon>
        <taxon>Boletales</taxon>
        <taxon>Paxilineae</taxon>
        <taxon>Paxillaceae</taxon>
        <taxon>Paxillus</taxon>
    </lineage>
</organism>
<reference evidence="1 2" key="1">
    <citation type="submission" date="2014-04" db="EMBL/GenBank/DDBJ databases">
        <authorList>
            <consortium name="DOE Joint Genome Institute"/>
            <person name="Kuo A."/>
            <person name="Kohler A."/>
            <person name="Jargeat P."/>
            <person name="Nagy L.G."/>
            <person name="Floudas D."/>
            <person name="Copeland A."/>
            <person name="Barry K.W."/>
            <person name="Cichocki N."/>
            <person name="Veneault-Fourrey C."/>
            <person name="LaButti K."/>
            <person name="Lindquist E.A."/>
            <person name="Lipzen A."/>
            <person name="Lundell T."/>
            <person name="Morin E."/>
            <person name="Murat C."/>
            <person name="Sun H."/>
            <person name="Tunlid A."/>
            <person name="Henrissat B."/>
            <person name="Grigoriev I.V."/>
            <person name="Hibbett D.S."/>
            <person name="Martin F."/>
            <person name="Nordberg H.P."/>
            <person name="Cantor M.N."/>
            <person name="Hua S.X."/>
        </authorList>
    </citation>
    <scope>NUCLEOTIDE SEQUENCE [LARGE SCALE GENOMIC DNA]</scope>
    <source>
        <strain evidence="1 2">Ve08.2h10</strain>
    </source>
</reference>
<name>A0A0D0D3K3_9AGAM</name>
<evidence type="ECO:0000313" key="2">
    <source>
        <dbReference type="Proteomes" id="UP000054538"/>
    </source>
</evidence>
<dbReference type="InterPro" id="IPR040521">
    <property type="entry name" value="KDZ"/>
</dbReference>
<keyword evidence="2" id="KW-1185">Reference proteome</keyword>
<accession>A0A0D0D3K3</accession>
<dbReference type="InParanoid" id="A0A0D0D3K3"/>
<evidence type="ECO:0000313" key="1">
    <source>
        <dbReference type="EMBL" id="KIK74514.1"/>
    </source>
</evidence>